<dbReference type="InterPro" id="IPR001647">
    <property type="entry name" value="HTH_TetR"/>
</dbReference>
<dbReference type="PANTHER" id="PTHR30055:SF234">
    <property type="entry name" value="HTH-TYPE TRANSCRIPTIONAL REGULATOR BETI"/>
    <property type="match status" value="1"/>
</dbReference>
<proteinExistence type="predicted"/>
<sequence length="211" mass="22467">MSIRLQCENMGRVPKKVDHRERRQLIVDALMRVAATGGLEAISLRHVAAEAGVTTGMVQHYFATKDDMMRFALNGIIERTTARIEAAMARLSQPPGPADLVRTLLTTLLPLDDERRADGKVGLAFLAYSAVEPGAADLLRDNTRQMAGFMADQVRAAQAAGAAPAHLDADAAGAGLLAAMEGLSIYVLGGYYDGETAVRALHAHLGLIFTG</sequence>
<dbReference type="Pfam" id="PF13977">
    <property type="entry name" value="TetR_C_6"/>
    <property type="match status" value="1"/>
</dbReference>
<dbReference type="GO" id="GO:0003700">
    <property type="term" value="F:DNA-binding transcription factor activity"/>
    <property type="evidence" value="ECO:0007669"/>
    <property type="project" value="TreeGrafter"/>
</dbReference>
<evidence type="ECO:0000256" key="3">
    <source>
        <dbReference type="ARBA" id="ARBA00023125"/>
    </source>
</evidence>
<keyword evidence="4" id="KW-0804">Transcription</keyword>
<keyword evidence="3 5" id="KW-0238">DNA-binding</keyword>
<evidence type="ECO:0000313" key="7">
    <source>
        <dbReference type="EMBL" id="MDQ0364287.1"/>
    </source>
</evidence>
<protein>
    <submittedName>
        <fullName evidence="7">AcrR family transcriptional regulator</fullName>
    </submittedName>
</protein>
<keyword evidence="8" id="KW-1185">Reference proteome</keyword>
<accession>A0AAE3VVA8</accession>
<dbReference type="Gene3D" id="1.10.357.10">
    <property type="entry name" value="Tetracycline Repressor, domain 2"/>
    <property type="match status" value="1"/>
</dbReference>
<gene>
    <name evidence="7" type="ORF">J2S42_000956</name>
</gene>
<dbReference type="SUPFAM" id="SSF48498">
    <property type="entry name" value="Tetracyclin repressor-like, C-terminal domain"/>
    <property type="match status" value="1"/>
</dbReference>
<reference evidence="7 8" key="1">
    <citation type="submission" date="2023-07" db="EMBL/GenBank/DDBJ databases">
        <title>Sequencing the genomes of 1000 actinobacteria strains.</title>
        <authorList>
            <person name="Klenk H.-P."/>
        </authorList>
    </citation>
    <scope>NUCLEOTIDE SEQUENCE [LARGE SCALE GENOMIC DNA]</scope>
    <source>
        <strain evidence="7 8">DSM 44709</strain>
    </source>
</reference>
<dbReference type="InterPro" id="IPR036271">
    <property type="entry name" value="Tet_transcr_reg_TetR-rel_C_sf"/>
</dbReference>
<dbReference type="RefSeq" id="WP_307235574.1">
    <property type="nucleotide sequence ID" value="NZ_JAUSUZ010000001.1"/>
</dbReference>
<comment type="caution">
    <text evidence="7">The sequence shown here is derived from an EMBL/GenBank/DDBJ whole genome shotgun (WGS) entry which is preliminary data.</text>
</comment>
<dbReference type="GO" id="GO:0000976">
    <property type="term" value="F:transcription cis-regulatory region binding"/>
    <property type="evidence" value="ECO:0007669"/>
    <property type="project" value="TreeGrafter"/>
</dbReference>
<evidence type="ECO:0000256" key="4">
    <source>
        <dbReference type="ARBA" id="ARBA00023163"/>
    </source>
</evidence>
<name>A0AAE3VVA8_9ACTN</name>
<evidence type="ECO:0000313" key="8">
    <source>
        <dbReference type="Proteomes" id="UP001240236"/>
    </source>
</evidence>
<keyword evidence="1" id="KW-0678">Repressor</keyword>
<dbReference type="SUPFAM" id="SSF46689">
    <property type="entry name" value="Homeodomain-like"/>
    <property type="match status" value="1"/>
</dbReference>
<evidence type="ECO:0000256" key="2">
    <source>
        <dbReference type="ARBA" id="ARBA00023015"/>
    </source>
</evidence>
<feature type="domain" description="HTH tetR-type" evidence="6">
    <location>
        <begin position="20"/>
        <end position="80"/>
    </location>
</feature>
<dbReference type="PROSITE" id="PS50977">
    <property type="entry name" value="HTH_TETR_2"/>
    <property type="match status" value="1"/>
</dbReference>
<keyword evidence="2" id="KW-0805">Transcription regulation</keyword>
<dbReference type="Pfam" id="PF00440">
    <property type="entry name" value="TetR_N"/>
    <property type="match status" value="1"/>
</dbReference>
<dbReference type="InterPro" id="IPR009057">
    <property type="entry name" value="Homeodomain-like_sf"/>
</dbReference>
<feature type="DNA-binding region" description="H-T-H motif" evidence="5">
    <location>
        <begin position="43"/>
        <end position="62"/>
    </location>
</feature>
<dbReference type="PANTHER" id="PTHR30055">
    <property type="entry name" value="HTH-TYPE TRANSCRIPTIONAL REGULATOR RUTR"/>
    <property type="match status" value="1"/>
</dbReference>
<dbReference type="AlphaFoldDB" id="A0AAE3VVA8"/>
<dbReference type="InterPro" id="IPR050109">
    <property type="entry name" value="HTH-type_TetR-like_transc_reg"/>
</dbReference>
<evidence type="ECO:0000256" key="1">
    <source>
        <dbReference type="ARBA" id="ARBA00022491"/>
    </source>
</evidence>
<dbReference type="EMBL" id="JAUSUZ010000001">
    <property type="protein sequence ID" value="MDQ0364287.1"/>
    <property type="molecule type" value="Genomic_DNA"/>
</dbReference>
<evidence type="ECO:0000256" key="5">
    <source>
        <dbReference type="PROSITE-ProRule" id="PRU00335"/>
    </source>
</evidence>
<organism evidence="7 8">
    <name type="scientific">Catenuloplanes indicus</name>
    <dbReference type="NCBI Taxonomy" id="137267"/>
    <lineage>
        <taxon>Bacteria</taxon>
        <taxon>Bacillati</taxon>
        <taxon>Actinomycetota</taxon>
        <taxon>Actinomycetes</taxon>
        <taxon>Micromonosporales</taxon>
        <taxon>Micromonosporaceae</taxon>
        <taxon>Catenuloplanes</taxon>
    </lineage>
</organism>
<dbReference type="InterPro" id="IPR039538">
    <property type="entry name" value="BetI_C"/>
</dbReference>
<evidence type="ECO:0000259" key="6">
    <source>
        <dbReference type="PROSITE" id="PS50977"/>
    </source>
</evidence>
<dbReference type="Proteomes" id="UP001240236">
    <property type="component" value="Unassembled WGS sequence"/>
</dbReference>